<organism evidence="2 3">
    <name type="scientific">Gossypium arboreum</name>
    <name type="common">Tree cotton</name>
    <name type="synonym">Gossypium nanking</name>
    <dbReference type="NCBI Taxonomy" id="29729"/>
    <lineage>
        <taxon>Eukaryota</taxon>
        <taxon>Viridiplantae</taxon>
        <taxon>Streptophyta</taxon>
        <taxon>Embryophyta</taxon>
        <taxon>Tracheophyta</taxon>
        <taxon>Spermatophyta</taxon>
        <taxon>Magnoliopsida</taxon>
        <taxon>eudicotyledons</taxon>
        <taxon>Gunneridae</taxon>
        <taxon>Pentapetalae</taxon>
        <taxon>rosids</taxon>
        <taxon>malvids</taxon>
        <taxon>Malvales</taxon>
        <taxon>Malvaceae</taxon>
        <taxon>Malvoideae</taxon>
        <taxon>Gossypium</taxon>
    </lineage>
</organism>
<dbReference type="PANTHER" id="PTHR37610:SF78">
    <property type="entry name" value="GAG-POLYPEPTIDE OF LTR COPIA-TYPE-RELATED"/>
    <property type="match status" value="1"/>
</dbReference>
<name>A0ABR0R4Z7_GOSAR</name>
<evidence type="ECO:0000313" key="2">
    <source>
        <dbReference type="EMBL" id="KAK5846229.1"/>
    </source>
</evidence>
<dbReference type="Pfam" id="PF14244">
    <property type="entry name" value="Retrotran_gag_3"/>
    <property type="match status" value="1"/>
</dbReference>
<dbReference type="PANTHER" id="PTHR37610">
    <property type="entry name" value="CCHC-TYPE DOMAIN-CONTAINING PROTEIN"/>
    <property type="match status" value="1"/>
</dbReference>
<proteinExistence type="predicted"/>
<comment type="caution">
    <text evidence="2">The sequence shown here is derived from an EMBL/GenBank/DDBJ whole genome shotgun (WGS) entry which is preliminary data.</text>
</comment>
<keyword evidence="3" id="KW-1185">Reference proteome</keyword>
<protein>
    <recommendedName>
        <fullName evidence="1">Retrotransposon Copia-like N-terminal domain-containing protein</fullName>
    </recommendedName>
</protein>
<sequence length="170" mass="19179">MAIHRYSSLVINFHHPLYLHPSDTPGTLLVSHQLLGFENYNIWSLSMKITLLAKNKLGFVDGTCSQANLPADLHPQWRHCNAIILSWILNTVCQELSAGIIFASSACLVWKDLQESYSKVDGSRIYYLNHTISSHTQGTSSISTYFKQLCLLWNEYDVLVPCSLCDCENA</sequence>
<dbReference type="EMBL" id="JARKNE010000001">
    <property type="protein sequence ID" value="KAK5846229.1"/>
    <property type="molecule type" value="Genomic_DNA"/>
</dbReference>
<gene>
    <name evidence="2" type="ORF">PVK06_002505</name>
</gene>
<reference evidence="2 3" key="1">
    <citation type="submission" date="2023-03" db="EMBL/GenBank/DDBJ databases">
        <title>WGS of Gossypium arboreum.</title>
        <authorList>
            <person name="Yu D."/>
        </authorList>
    </citation>
    <scope>NUCLEOTIDE SEQUENCE [LARGE SCALE GENOMIC DNA]</scope>
    <source>
        <tissue evidence="2">Leaf</tissue>
    </source>
</reference>
<evidence type="ECO:0000313" key="3">
    <source>
        <dbReference type="Proteomes" id="UP001358586"/>
    </source>
</evidence>
<evidence type="ECO:0000259" key="1">
    <source>
        <dbReference type="Pfam" id="PF14244"/>
    </source>
</evidence>
<dbReference type="Proteomes" id="UP001358586">
    <property type="component" value="Chromosome 1"/>
</dbReference>
<dbReference type="InterPro" id="IPR029472">
    <property type="entry name" value="Copia-like_N"/>
</dbReference>
<accession>A0ABR0R4Z7</accession>
<feature type="domain" description="Retrotransposon Copia-like N-terminal" evidence="1">
    <location>
        <begin position="20"/>
        <end position="65"/>
    </location>
</feature>